<reference evidence="3" key="1">
    <citation type="submission" date="2018-03" db="EMBL/GenBank/DDBJ databases">
        <title>Genomic analysis of the strain SH-1 isolated from shrimp intestine.</title>
        <authorList>
            <person name="Kim Y.-S."/>
            <person name="Kim S.-E."/>
            <person name="Kim K.-H."/>
        </authorList>
    </citation>
    <scope>NUCLEOTIDE SEQUENCE [LARGE SCALE GENOMIC DNA]</scope>
    <source>
        <strain evidence="3">SH-1</strain>
    </source>
</reference>
<dbReference type="RefSeq" id="WP_106473539.1">
    <property type="nucleotide sequence ID" value="NZ_CP027665.1"/>
</dbReference>
<dbReference type="Pfam" id="PF03886">
    <property type="entry name" value="ABC_trans_aux"/>
    <property type="match status" value="1"/>
</dbReference>
<dbReference type="Gene3D" id="3.40.50.10610">
    <property type="entry name" value="ABC-type transport auxiliary lipoprotein component"/>
    <property type="match status" value="1"/>
</dbReference>
<dbReference type="KEGG" id="thas:C6Y53_16930"/>
<gene>
    <name evidence="2" type="ORF">C6Y53_16930</name>
</gene>
<name>A0A2S0MTL0_9RHOB</name>
<dbReference type="InterPro" id="IPR005586">
    <property type="entry name" value="ABC_trans_aux"/>
</dbReference>
<dbReference type="Proteomes" id="UP000237655">
    <property type="component" value="Chromosome"/>
</dbReference>
<evidence type="ECO:0000259" key="1">
    <source>
        <dbReference type="Pfam" id="PF03886"/>
    </source>
</evidence>
<protein>
    <submittedName>
        <fullName evidence="2">Membrane integrity-associated transporter subunit PqiC</fullName>
    </submittedName>
</protein>
<dbReference type="AlphaFoldDB" id="A0A2S0MTL0"/>
<dbReference type="EMBL" id="CP027665">
    <property type="protein sequence ID" value="AVO39229.1"/>
    <property type="molecule type" value="Genomic_DNA"/>
</dbReference>
<dbReference type="PROSITE" id="PS51257">
    <property type="entry name" value="PROKAR_LIPOPROTEIN"/>
    <property type="match status" value="1"/>
</dbReference>
<organism evidence="2 3">
    <name type="scientific">Pukyongiella litopenaei</name>
    <dbReference type="NCBI Taxonomy" id="2605946"/>
    <lineage>
        <taxon>Bacteria</taxon>
        <taxon>Pseudomonadati</taxon>
        <taxon>Pseudomonadota</taxon>
        <taxon>Alphaproteobacteria</taxon>
        <taxon>Rhodobacterales</taxon>
        <taxon>Paracoccaceae</taxon>
        <taxon>Pukyongiella</taxon>
    </lineage>
</organism>
<keyword evidence="3" id="KW-1185">Reference proteome</keyword>
<feature type="domain" description="ABC-type transport auxiliary lipoprotein component" evidence="1">
    <location>
        <begin position="32"/>
        <end position="184"/>
    </location>
</feature>
<accession>A0A2S0MTL0</accession>
<sequence>MTLRPRQILPLCVAALLAGCADDTARFLIEPASTATTQRVRVSTIEVRNVSLPSYASGLEIAVQQPDGALRNVDGSIWADDPERGITTALARNLDMATTATAAAEPWPLDGRAQVRIDVRVDRMLAGADGTFRFAGQFALSSPDGIIRERLQRFDIAIPLPDATPAAVSAASGQAISALGADIARSLAR</sequence>
<evidence type="ECO:0000313" key="2">
    <source>
        <dbReference type="EMBL" id="AVO39229.1"/>
    </source>
</evidence>
<evidence type="ECO:0000313" key="3">
    <source>
        <dbReference type="Proteomes" id="UP000237655"/>
    </source>
</evidence>
<dbReference type="SUPFAM" id="SSF159594">
    <property type="entry name" value="XCC0632-like"/>
    <property type="match status" value="1"/>
</dbReference>
<proteinExistence type="predicted"/>